<reference evidence="3" key="1">
    <citation type="journal article" date="2013" name="Science">
        <title>The Amborella genome and the evolution of flowering plants.</title>
        <authorList>
            <consortium name="Amborella Genome Project"/>
        </authorList>
    </citation>
    <scope>NUCLEOTIDE SEQUENCE [LARGE SCALE GENOMIC DNA]</scope>
</reference>
<feature type="region of interest" description="Disordered" evidence="1">
    <location>
        <begin position="29"/>
        <end position="63"/>
    </location>
</feature>
<dbReference type="Gramene" id="ERN00927">
    <property type="protein sequence ID" value="ERN00927"/>
    <property type="gene ID" value="AMTR_s00002p00011970"/>
</dbReference>
<evidence type="ECO:0000313" key="2">
    <source>
        <dbReference type="EMBL" id="ERN00927.1"/>
    </source>
</evidence>
<sequence>MALGPHHWPLIAPGPRYQAMIRSRVVTKDFEPSRSLTDPSPSSRIQAGPGLAPARPMGFKIGPEPNLAWSRFERRPSRGEARRIAMPTNNTRLDLVVGLVADQVKCPSGSPLQPSLQH</sequence>
<evidence type="ECO:0000256" key="1">
    <source>
        <dbReference type="SAM" id="MobiDB-lite"/>
    </source>
</evidence>
<feature type="compositionally biased region" description="Polar residues" evidence="1">
    <location>
        <begin position="34"/>
        <end position="45"/>
    </location>
</feature>
<name>W1NTP1_AMBTC</name>
<organism evidence="2 3">
    <name type="scientific">Amborella trichopoda</name>
    <dbReference type="NCBI Taxonomy" id="13333"/>
    <lineage>
        <taxon>Eukaryota</taxon>
        <taxon>Viridiplantae</taxon>
        <taxon>Streptophyta</taxon>
        <taxon>Embryophyta</taxon>
        <taxon>Tracheophyta</taxon>
        <taxon>Spermatophyta</taxon>
        <taxon>Magnoliopsida</taxon>
        <taxon>Amborellales</taxon>
        <taxon>Amborellaceae</taxon>
        <taxon>Amborella</taxon>
    </lineage>
</organism>
<dbReference type="HOGENOM" id="CLU_2076244_0_0_1"/>
<protein>
    <submittedName>
        <fullName evidence="2">Uncharacterized protein</fullName>
    </submittedName>
</protein>
<dbReference type="AlphaFoldDB" id="W1NTP1"/>
<proteinExistence type="predicted"/>
<gene>
    <name evidence="2" type="ORF">AMTR_s00002p00011970</name>
</gene>
<dbReference type="EMBL" id="KI394767">
    <property type="protein sequence ID" value="ERN00927.1"/>
    <property type="molecule type" value="Genomic_DNA"/>
</dbReference>
<accession>W1NTP1</accession>
<keyword evidence="3" id="KW-1185">Reference proteome</keyword>
<evidence type="ECO:0000313" key="3">
    <source>
        <dbReference type="Proteomes" id="UP000017836"/>
    </source>
</evidence>
<dbReference type="Proteomes" id="UP000017836">
    <property type="component" value="Unassembled WGS sequence"/>
</dbReference>